<organism evidence="4 5">
    <name type="scientific">Paenibacillus plantiphilus</name>
    <dbReference type="NCBI Taxonomy" id="2905650"/>
    <lineage>
        <taxon>Bacteria</taxon>
        <taxon>Bacillati</taxon>
        <taxon>Bacillota</taxon>
        <taxon>Bacilli</taxon>
        <taxon>Bacillales</taxon>
        <taxon>Paenibacillaceae</taxon>
        <taxon>Paenibacillus</taxon>
    </lineage>
</organism>
<evidence type="ECO:0000313" key="4">
    <source>
        <dbReference type="EMBL" id="CAH1189935.1"/>
    </source>
</evidence>
<comment type="caution">
    <text evidence="4">The sequence shown here is derived from an EMBL/GenBank/DDBJ whole genome shotgun (WGS) entry which is preliminary data.</text>
</comment>
<keyword evidence="1" id="KW-1015">Disulfide bond</keyword>
<dbReference type="EMBL" id="CAKMMF010000001">
    <property type="protein sequence ID" value="CAH1189935.1"/>
    <property type="molecule type" value="Genomic_DNA"/>
</dbReference>
<dbReference type="InterPro" id="IPR050553">
    <property type="entry name" value="Thioredoxin_ResA/DsbE_sf"/>
</dbReference>
<dbReference type="InterPro" id="IPR000866">
    <property type="entry name" value="AhpC/TSA"/>
</dbReference>
<feature type="transmembrane region" description="Helical" evidence="2">
    <location>
        <begin position="7"/>
        <end position="25"/>
    </location>
</feature>
<proteinExistence type="predicted"/>
<dbReference type="PROSITE" id="PS00194">
    <property type="entry name" value="THIOREDOXIN_1"/>
    <property type="match status" value="1"/>
</dbReference>
<keyword evidence="2" id="KW-1133">Transmembrane helix</keyword>
<dbReference type="Gene3D" id="3.40.30.10">
    <property type="entry name" value="Glutaredoxin"/>
    <property type="match status" value="1"/>
</dbReference>
<dbReference type="InterPro" id="IPR013766">
    <property type="entry name" value="Thioredoxin_domain"/>
</dbReference>
<reference evidence="4" key="1">
    <citation type="submission" date="2022-01" db="EMBL/GenBank/DDBJ databases">
        <authorList>
            <person name="Criscuolo A."/>
        </authorList>
    </citation>
    <scope>NUCLEOTIDE SEQUENCE</scope>
    <source>
        <strain evidence="4">CIP111893</strain>
    </source>
</reference>
<dbReference type="Proteomes" id="UP000838686">
    <property type="component" value="Unassembled WGS sequence"/>
</dbReference>
<evidence type="ECO:0000259" key="3">
    <source>
        <dbReference type="PROSITE" id="PS51352"/>
    </source>
</evidence>
<dbReference type="RefSeq" id="WP_236338195.1">
    <property type="nucleotide sequence ID" value="NZ_CAKMMF010000001.1"/>
</dbReference>
<dbReference type="CDD" id="cd02966">
    <property type="entry name" value="TlpA_like_family"/>
    <property type="match status" value="1"/>
</dbReference>
<name>A0ABN8FQM2_9BACL</name>
<evidence type="ECO:0000256" key="1">
    <source>
        <dbReference type="ARBA" id="ARBA00023157"/>
    </source>
</evidence>
<dbReference type="InterPro" id="IPR036249">
    <property type="entry name" value="Thioredoxin-like_sf"/>
</dbReference>
<keyword evidence="2" id="KW-0472">Membrane</keyword>
<dbReference type="Pfam" id="PF00578">
    <property type="entry name" value="AhpC-TSA"/>
    <property type="match status" value="1"/>
</dbReference>
<evidence type="ECO:0000256" key="2">
    <source>
        <dbReference type="SAM" id="Phobius"/>
    </source>
</evidence>
<accession>A0ABN8FQM2</accession>
<gene>
    <name evidence="4" type="primary">resA_1</name>
    <name evidence="4" type="ORF">PAECIP111893_00033</name>
</gene>
<feature type="domain" description="Thioredoxin" evidence="3">
    <location>
        <begin position="47"/>
        <end position="190"/>
    </location>
</feature>
<dbReference type="PANTHER" id="PTHR42852:SF13">
    <property type="entry name" value="PROTEIN DIPZ"/>
    <property type="match status" value="1"/>
</dbReference>
<keyword evidence="5" id="KW-1185">Reference proteome</keyword>
<evidence type="ECO:0000313" key="5">
    <source>
        <dbReference type="Proteomes" id="UP000838686"/>
    </source>
</evidence>
<dbReference type="PANTHER" id="PTHR42852">
    <property type="entry name" value="THIOL:DISULFIDE INTERCHANGE PROTEIN DSBE"/>
    <property type="match status" value="1"/>
</dbReference>
<dbReference type="SUPFAM" id="SSF52833">
    <property type="entry name" value="Thioredoxin-like"/>
    <property type="match status" value="1"/>
</dbReference>
<keyword evidence="2" id="KW-0812">Transmembrane</keyword>
<dbReference type="InterPro" id="IPR017937">
    <property type="entry name" value="Thioredoxin_CS"/>
</dbReference>
<dbReference type="PROSITE" id="PS51352">
    <property type="entry name" value="THIOREDOXIN_2"/>
    <property type="match status" value="1"/>
</dbReference>
<protein>
    <submittedName>
        <fullName evidence="4">Thiol-disulfide oxidoreductase ResA</fullName>
    </submittedName>
</protein>
<sequence>MHISKKQVTIIIILGILCMAIYLIASYEKPTYAPLKEGGKGALSSSAALTKPIPKKTTPDIELTGMDHVVHKVFYSDKPTVLLFFASWCPYCNEDAPKLVELQEKYRDKVNVYGINVINRDEYKEVAAYIDKHEITYPVLVDKKDEYYNYYGHAGFPSLFFVDRYGEVVDSIIGSADFDFIEDSFQYLIDVDEIGQASLKNSLREESFEDESAEKYLTRLDEDFDENLAARELKAQMVDVVKAFGAMLREKDSAEMETVIDSMVVERSASDELSGRKANKELFEKAMVDRLALDSQDEAENEYASDAWSEEVKQLSNISLGKLVSVEYAKDDSAAQFYYYHKGSDYIAYVEFIRSGDSYLLNEVDVFKPSE</sequence>